<comment type="caution">
    <text evidence="2">The sequence shown here is derived from an EMBL/GenBank/DDBJ whole genome shotgun (WGS) entry which is preliminary data.</text>
</comment>
<gene>
    <name evidence="2" type="ORF">EJ419_06460</name>
</gene>
<feature type="transmembrane region" description="Helical" evidence="1">
    <location>
        <begin position="16"/>
        <end position="36"/>
    </location>
</feature>
<evidence type="ECO:0000313" key="2">
    <source>
        <dbReference type="EMBL" id="TCD53891.1"/>
    </source>
</evidence>
<dbReference type="Proteomes" id="UP000291289">
    <property type="component" value="Unassembled WGS sequence"/>
</dbReference>
<keyword evidence="1" id="KW-0812">Transmembrane</keyword>
<feature type="transmembrane region" description="Helical" evidence="1">
    <location>
        <begin position="114"/>
        <end position="146"/>
    </location>
</feature>
<dbReference type="RefSeq" id="WP_131284817.1">
    <property type="nucleotide sequence ID" value="NZ_RXLP01000025.1"/>
</dbReference>
<feature type="transmembrane region" description="Helical" evidence="1">
    <location>
        <begin position="56"/>
        <end position="81"/>
    </location>
</feature>
<dbReference type="AlphaFoldDB" id="A0A4R0QX07"/>
<protein>
    <submittedName>
        <fullName evidence="2">Uncharacterized protein</fullName>
    </submittedName>
</protein>
<dbReference type="EMBL" id="RXLP01000025">
    <property type="protein sequence ID" value="TCD53891.1"/>
    <property type="molecule type" value="Genomic_DNA"/>
</dbReference>
<name>A0A4R0QX07_9BIFI</name>
<keyword evidence="3" id="KW-1185">Reference proteome</keyword>
<keyword evidence="1" id="KW-1133">Transmembrane helix</keyword>
<organism evidence="2 3">
    <name type="scientific">Alloscardovia theropitheci</name>
    <dbReference type="NCBI Taxonomy" id="2496842"/>
    <lineage>
        <taxon>Bacteria</taxon>
        <taxon>Bacillati</taxon>
        <taxon>Actinomycetota</taxon>
        <taxon>Actinomycetes</taxon>
        <taxon>Bifidobacteriales</taxon>
        <taxon>Bifidobacteriaceae</taxon>
        <taxon>Alloscardovia</taxon>
    </lineage>
</organism>
<accession>A0A4R0QX07</accession>
<keyword evidence="1" id="KW-0472">Membrane</keyword>
<reference evidence="2 3" key="1">
    <citation type="submission" date="2018-12" db="EMBL/GenBank/DDBJ databases">
        <title>Alloscrdovia theropitheci sp. nov: a novel taxon from the feces of the bleeding-herat monkey (Theropithecus geleda).</title>
        <authorList>
            <person name="Modesto M."/>
        </authorList>
    </citation>
    <scope>NUCLEOTIDE SEQUENCE [LARGE SCALE GENOMIC DNA]</scope>
    <source>
        <strain evidence="2 3">GLDI4/2</strain>
    </source>
</reference>
<evidence type="ECO:0000313" key="3">
    <source>
        <dbReference type="Proteomes" id="UP000291289"/>
    </source>
</evidence>
<proteinExistence type="predicted"/>
<evidence type="ECO:0000256" key="1">
    <source>
        <dbReference type="SAM" id="Phobius"/>
    </source>
</evidence>
<sequence length="147" mass="16357">MSHKVTIRYLRGTTKIVWFIGLTLCYATLLLPKIPLLMVQQAFSGQTEEGLRNLKILTYCGAVGFLLLVGVIVVCIIQILIKSRKTNGNEAYRIIACESPEVAWKHVLVITSKVCYYLAITAVTIMGLFIGFVALIFTVISLSFLLE</sequence>